<accession>A0A024EM27</accession>
<keyword evidence="1" id="KW-0614">Plasmid</keyword>
<dbReference type="AlphaFoldDB" id="A0A024EM27"/>
<dbReference type="EMBL" id="CP005961">
    <property type="protein sequence ID" value="AHZ73646.1"/>
    <property type="molecule type" value="Genomic_DNA"/>
</dbReference>
<gene>
    <name evidence="1" type="ORF">OU5_P0394</name>
</gene>
<evidence type="ECO:0000313" key="1">
    <source>
        <dbReference type="EMBL" id="AHZ73646.1"/>
    </source>
</evidence>
<dbReference type="KEGG" id="pman:OU5_P0394"/>
<proteinExistence type="predicted"/>
<name>A0A024EM27_9PSED</name>
<geneLocation type="plasmid" evidence="2"/>
<dbReference type="HOGENOM" id="CLU_1823688_0_0_6"/>
<dbReference type="Proteomes" id="UP000026913">
    <property type="component" value="Plasmid unnamed"/>
</dbReference>
<organism evidence="1 2">
    <name type="scientific">Pseudomonas mandelii JR-1</name>
    <dbReference type="NCBI Taxonomy" id="1147786"/>
    <lineage>
        <taxon>Bacteria</taxon>
        <taxon>Pseudomonadati</taxon>
        <taxon>Pseudomonadota</taxon>
        <taxon>Gammaproteobacteria</taxon>
        <taxon>Pseudomonadales</taxon>
        <taxon>Pseudomonadaceae</taxon>
        <taxon>Pseudomonas</taxon>
    </lineage>
</organism>
<reference evidence="1 2" key="1">
    <citation type="journal article" date="2012" name="J. Bacteriol.">
        <title>Genome sequence of cold-adapted Pseudomonas mandelii strain JR-1.</title>
        <authorList>
            <person name="Jang S.H."/>
            <person name="Kim J."/>
            <person name="Kim J."/>
            <person name="Hong S."/>
            <person name="Lee C."/>
        </authorList>
    </citation>
    <scope>NUCLEOTIDE SEQUENCE [LARGE SCALE GENOMIC DNA]</scope>
    <source>
        <strain evidence="1 2">JR-1</strain>
        <plasmid evidence="2">Plasmid</plasmid>
    </source>
</reference>
<sequence length="141" mass="15671">MGPPFFWSEPMRKLPDQTEQSSQFVREHQEEVDQLLTACVEAGRQFVGLHGTMLQAGTNAVLTRFLDSKNPVAFMVKLREFASVFAGTAVSLSYWGLVDAIGALADAVGTQWLFMSEETRLTRLQHSKEHLGESQLLVIAS</sequence>
<evidence type="ECO:0000313" key="2">
    <source>
        <dbReference type="Proteomes" id="UP000026913"/>
    </source>
</evidence>
<protein>
    <submittedName>
        <fullName evidence="1">Uncharacterized protein</fullName>
    </submittedName>
</protein>